<organism evidence="1 2">
    <name type="scientific">Nibrella viscosa</name>
    <dbReference type="NCBI Taxonomy" id="1084524"/>
    <lineage>
        <taxon>Bacteria</taxon>
        <taxon>Pseudomonadati</taxon>
        <taxon>Bacteroidota</taxon>
        <taxon>Cytophagia</taxon>
        <taxon>Cytophagales</taxon>
        <taxon>Spirosomataceae</taxon>
        <taxon>Nibrella</taxon>
    </lineage>
</organism>
<dbReference type="RefSeq" id="WP_345265963.1">
    <property type="nucleotide sequence ID" value="NZ_BAABHB010000002.1"/>
</dbReference>
<dbReference type="EMBL" id="BAABHB010000002">
    <property type="protein sequence ID" value="GAA4402229.1"/>
    <property type="molecule type" value="Genomic_DNA"/>
</dbReference>
<reference evidence="2" key="1">
    <citation type="journal article" date="2019" name="Int. J. Syst. Evol. Microbiol.">
        <title>The Global Catalogue of Microorganisms (GCM) 10K type strain sequencing project: providing services to taxonomists for standard genome sequencing and annotation.</title>
        <authorList>
            <consortium name="The Broad Institute Genomics Platform"/>
            <consortium name="The Broad Institute Genome Sequencing Center for Infectious Disease"/>
            <person name="Wu L."/>
            <person name="Ma J."/>
        </authorList>
    </citation>
    <scope>NUCLEOTIDE SEQUENCE [LARGE SCALE GENOMIC DNA]</scope>
    <source>
        <strain evidence="2">JCM 17925</strain>
    </source>
</reference>
<comment type="caution">
    <text evidence="1">The sequence shown here is derived from an EMBL/GenBank/DDBJ whole genome shotgun (WGS) entry which is preliminary data.</text>
</comment>
<name>A0ABP8K886_9BACT</name>
<proteinExistence type="predicted"/>
<sequence length="107" mass="12066">MDAITLINDLEDNLTLCLDMVKGAIHLIGDPPLSHEDFAKEIFETYLEKLPGKEDVPGFLERFLKAIEGLQDAPKVKREMSNNLLQFTRDGQEIAFKKGECSVKCVK</sequence>
<gene>
    <name evidence="1" type="ORF">GCM10023187_17190</name>
</gene>
<protein>
    <submittedName>
        <fullName evidence="1">Uncharacterized protein</fullName>
    </submittedName>
</protein>
<dbReference type="Proteomes" id="UP001500936">
    <property type="component" value="Unassembled WGS sequence"/>
</dbReference>
<accession>A0ABP8K886</accession>
<evidence type="ECO:0000313" key="2">
    <source>
        <dbReference type="Proteomes" id="UP001500936"/>
    </source>
</evidence>
<evidence type="ECO:0000313" key="1">
    <source>
        <dbReference type="EMBL" id="GAA4402229.1"/>
    </source>
</evidence>
<keyword evidence="2" id="KW-1185">Reference proteome</keyword>